<sequence>MAIDRKQTTVFDAAVFDAETLAKLVGVIEVDGQPLYRGIADGLRRVIADGSIGTGSRLPPERALSHALGVSRVTVTSAYRELREKGWAEAVHGAGTFVASPAEETSWGTMMHPPSAGVLDFVNAAPEASPFLPDAFAAAIGAVDSLLPGHGYAPTGTQALRTAIAARYTVRGLPTSPEQIIVTAGAGDAAHLVFETFARPGNRVLIEHPTYPGAVEVLDSVGAVPVPVPIDAADPDAFVDDADRAARQNAPTLAYLMPDFSNPSGARLSESGRGRLSATMARHGIVTIVDEVAADLVLDGSPSYEPFGAPTPGTATISIGSFSKTVWGGLRVGWVRSDVELVSRMARTYARRQLSVSIFEQATAVHLLDSFDDILAARRTWLLGQRDLLVSHMRAELPDWDFRIPDGGLSLWCSLPDGTSTQDVVRRAASRNLLLAAGTRFGTGYAFDDKLRVPFTRPSGELGRAVRILAETSSGAAGEGHPVEPAELVV</sequence>
<dbReference type="EMBL" id="CP147846">
    <property type="protein sequence ID" value="WXG71245.1"/>
    <property type="molecule type" value="Genomic_DNA"/>
</dbReference>
<dbReference type="CDD" id="cd00609">
    <property type="entry name" value="AAT_like"/>
    <property type="match status" value="1"/>
</dbReference>
<dbReference type="Pfam" id="PF00155">
    <property type="entry name" value="Aminotran_1_2"/>
    <property type="match status" value="1"/>
</dbReference>
<dbReference type="InterPro" id="IPR036388">
    <property type="entry name" value="WH-like_DNA-bd_sf"/>
</dbReference>
<dbReference type="InterPro" id="IPR036390">
    <property type="entry name" value="WH_DNA-bd_sf"/>
</dbReference>
<evidence type="ECO:0000256" key="2">
    <source>
        <dbReference type="ARBA" id="ARBA00022898"/>
    </source>
</evidence>
<dbReference type="PANTHER" id="PTHR46577">
    <property type="entry name" value="HTH-TYPE TRANSCRIPTIONAL REGULATORY PROTEIN GABR"/>
    <property type="match status" value="1"/>
</dbReference>
<dbReference type="InterPro" id="IPR015422">
    <property type="entry name" value="PyrdxlP-dep_Trfase_small"/>
</dbReference>
<dbReference type="InterPro" id="IPR051446">
    <property type="entry name" value="HTH_trans_reg/aminotransferase"/>
</dbReference>
<evidence type="ECO:0000256" key="1">
    <source>
        <dbReference type="ARBA" id="ARBA00005384"/>
    </source>
</evidence>
<dbReference type="Gene3D" id="3.40.640.10">
    <property type="entry name" value="Type I PLP-dependent aspartate aminotransferase-like (Major domain)"/>
    <property type="match status" value="1"/>
</dbReference>
<proteinExistence type="inferred from homology"/>
<name>A0ABZ2PQ86_9NOCA</name>
<keyword evidence="2" id="KW-0663">Pyridoxal phosphate</keyword>
<dbReference type="Gene3D" id="1.10.10.10">
    <property type="entry name" value="Winged helix-like DNA-binding domain superfamily/Winged helix DNA-binding domain"/>
    <property type="match status" value="1"/>
</dbReference>
<evidence type="ECO:0000313" key="8">
    <source>
        <dbReference type="Proteomes" id="UP001432000"/>
    </source>
</evidence>
<dbReference type="PANTHER" id="PTHR46577:SF1">
    <property type="entry name" value="HTH-TYPE TRANSCRIPTIONAL REGULATORY PROTEIN GABR"/>
    <property type="match status" value="1"/>
</dbReference>
<keyword evidence="4" id="KW-0238">DNA-binding</keyword>
<evidence type="ECO:0000313" key="7">
    <source>
        <dbReference type="EMBL" id="WXG71245.1"/>
    </source>
</evidence>
<dbReference type="InterPro" id="IPR015424">
    <property type="entry name" value="PyrdxlP-dep_Trfase"/>
</dbReference>
<dbReference type="RefSeq" id="WP_338892966.1">
    <property type="nucleotide sequence ID" value="NZ_CP147846.1"/>
</dbReference>
<evidence type="ECO:0000256" key="5">
    <source>
        <dbReference type="ARBA" id="ARBA00023163"/>
    </source>
</evidence>
<dbReference type="InterPro" id="IPR004839">
    <property type="entry name" value="Aminotransferase_I/II_large"/>
</dbReference>
<protein>
    <submittedName>
        <fullName evidence="7">PLP-dependent aminotransferase family protein</fullName>
    </submittedName>
</protein>
<evidence type="ECO:0000256" key="3">
    <source>
        <dbReference type="ARBA" id="ARBA00023015"/>
    </source>
</evidence>
<keyword evidence="8" id="KW-1185">Reference proteome</keyword>
<keyword evidence="7" id="KW-0808">Transferase</keyword>
<dbReference type="SUPFAM" id="SSF53383">
    <property type="entry name" value="PLP-dependent transferases"/>
    <property type="match status" value="1"/>
</dbReference>
<dbReference type="InterPro" id="IPR000524">
    <property type="entry name" value="Tscrpt_reg_HTH_GntR"/>
</dbReference>
<keyword evidence="5" id="KW-0804">Transcription</keyword>
<dbReference type="SUPFAM" id="SSF46785">
    <property type="entry name" value="Winged helix' DNA-binding domain"/>
    <property type="match status" value="1"/>
</dbReference>
<evidence type="ECO:0000259" key="6">
    <source>
        <dbReference type="PROSITE" id="PS50949"/>
    </source>
</evidence>
<comment type="similarity">
    <text evidence="1">In the C-terminal section; belongs to the class-I pyridoxal-phosphate-dependent aminotransferase family.</text>
</comment>
<dbReference type="Gene3D" id="3.90.1150.10">
    <property type="entry name" value="Aspartate Aminotransferase, domain 1"/>
    <property type="match status" value="1"/>
</dbReference>
<dbReference type="Proteomes" id="UP001432000">
    <property type="component" value="Chromosome"/>
</dbReference>
<dbReference type="Pfam" id="PF00392">
    <property type="entry name" value="GntR"/>
    <property type="match status" value="1"/>
</dbReference>
<gene>
    <name evidence="7" type="ORF">WDS16_12630</name>
</gene>
<organism evidence="7 8">
    <name type="scientific">Rhodococcus sovatensis</name>
    <dbReference type="NCBI Taxonomy" id="1805840"/>
    <lineage>
        <taxon>Bacteria</taxon>
        <taxon>Bacillati</taxon>
        <taxon>Actinomycetota</taxon>
        <taxon>Actinomycetes</taxon>
        <taxon>Mycobacteriales</taxon>
        <taxon>Nocardiaceae</taxon>
        <taxon>Rhodococcus</taxon>
    </lineage>
</organism>
<dbReference type="InterPro" id="IPR015421">
    <property type="entry name" value="PyrdxlP-dep_Trfase_major"/>
</dbReference>
<dbReference type="PROSITE" id="PS50949">
    <property type="entry name" value="HTH_GNTR"/>
    <property type="match status" value="1"/>
</dbReference>
<feature type="domain" description="HTH gntR-type" evidence="6">
    <location>
        <begin position="33"/>
        <end position="101"/>
    </location>
</feature>
<dbReference type="CDD" id="cd07377">
    <property type="entry name" value="WHTH_GntR"/>
    <property type="match status" value="1"/>
</dbReference>
<dbReference type="PRINTS" id="PR00035">
    <property type="entry name" value="HTHGNTR"/>
</dbReference>
<evidence type="ECO:0000256" key="4">
    <source>
        <dbReference type="ARBA" id="ARBA00023125"/>
    </source>
</evidence>
<keyword evidence="7" id="KW-0032">Aminotransferase</keyword>
<dbReference type="GO" id="GO:0008483">
    <property type="term" value="F:transaminase activity"/>
    <property type="evidence" value="ECO:0007669"/>
    <property type="project" value="UniProtKB-KW"/>
</dbReference>
<dbReference type="SMART" id="SM00345">
    <property type="entry name" value="HTH_GNTR"/>
    <property type="match status" value="1"/>
</dbReference>
<reference evidence="7 8" key="1">
    <citation type="submission" date="2024-03" db="EMBL/GenBank/DDBJ databases">
        <title>Natural products discovery in diverse microorganisms through a two-stage MS feature dereplication strategy.</title>
        <authorList>
            <person name="Zhang R."/>
        </authorList>
    </citation>
    <scope>NUCLEOTIDE SEQUENCE [LARGE SCALE GENOMIC DNA]</scope>
    <source>
        <strain evidence="7 8">18930</strain>
    </source>
</reference>
<accession>A0ABZ2PQ86</accession>
<keyword evidence="3" id="KW-0805">Transcription regulation</keyword>